<name>A0ABS9KTG9_9BACT</name>
<keyword evidence="4" id="KW-1185">Reference proteome</keyword>
<accession>A0ABS9KTG9</accession>
<proteinExistence type="predicted"/>
<evidence type="ECO:0000256" key="1">
    <source>
        <dbReference type="SAM" id="SignalP"/>
    </source>
</evidence>
<evidence type="ECO:0000313" key="3">
    <source>
        <dbReference type="EMBL" id="MCG2615619.1"/>
    </source>
</evidence>
<dbReference type="Pfam" id="PF10988">
    <property type="entry name" value="DUF2807"/>
    <property type="match status" value="1"/>
</dbReference>
<dbReference type="RefSeq" id="WP_237873575.1">
    <property type="nucleotide sequence ID" value="NZ_JAKLTR010000009.1"/>
</dbReference>
<dbReference type="InterPro" id="IPR021255">
    <property type="entry name" value="DUF2807"/>
</dbReference>
<evidence type="ECO:0000313" key="4">
    <source>
        <dbReference type="Proteomes" id="UP001165367"/>
    </source>
</evidence>
<feature type="chain" id="PRO_5045328995" evidence="1">
    <location>
        <begin position="20"/>
        <end position="237"/>
    </location>
</feature>
<gene>
    <name evidence="3" type="ORF">LZZ85_15065</name>
</gene>
<sequence length="237" mass="25461">MKKIFYSLLFLALGQAALAQPTAIKDPNVQVREAKNFTVIRLSSAFDVFLSQSNEESVAVSASDREYLEDIKVEVKNGVLEVYYKPKKGWGRGDRKLKAYISFKQLDKLDVSGACDVDIVGVWKADGAKIELSGASDLTGQVNITKLSFDLSGASDVKLTGTVGRLEIDASGASSFKCYDLAADYCTADVSGASDVRIQVNKEMSITASGASDVRYKGEGTIRDIRTSGASSVKRGS</sequence>
<dbReference type="Proteomes" id="UP001165367">
    <property type="component" value="Unassembled WGS sequence"/>
</dbReference>
<feature type="domain" description="Putative auto-transporter adhesin head GIN" evidence="2">
    <location>
        <begin position="36"/>
        <end position="219"/>
    </location>
</feature>
<reference evidence="3" key="1">
    <citation type="submission" date="2022-01" db="EMBL/GenBank/DDBJ databases">
        <authorList>
            <person name="Jo J.-H."/>
            <person name="Im W.-T."/>
        </authorList>
    </citation>
    <scope>NUCLEOTIDE SEQUENCE</scope>
    <source>
        <strain evidence="3">NA20</strain>
    </source>
</reference>
<comment type="caution">
    <text evidence="3">The sequence shown here is derived from an EMBL/GenBank/DDBJ whole genome shotgun (WGS) entry which is preliminary data.</text>
</comment>
<protein>
    <submittedName>
        <fullName evidence="3">DUF2807 domain-containing protein</fullName>
    </submittedName>
</protein>
<dbReference type="Gene3D" id="2.160.20.120">
    <property type="match status" value="1"/>
</dbReference>
<dbReference type="EMBL" id="JAKLTR010000009">
    <property type="protein sequence ID" value="MCG2615619.1"/>
    <property type="molecule type" value="Genomic_DNA"/>
</dbReference>
<organism evidence="3 4">
    <name type="scientific">Terrimonas ginsenosidimutans</name>
    <dbReference type="NCBI Taxonomy" id="2908004"/>
    <lineage>
        <taxon>Bacteria</taxon>
        <taxon>Pseudomonadati</taxon>
        <taxon>Bacteroidota</taxon>
        <taxon>Chitinophagia</taxon>
        <taxon>Chitinophagales</taxon>
        <taxon>Chitinophagaceae</taxon>
        <taxon>Terrimonas</taxon>
    </lineage>
</organism>
<evidence type="ECO:0000259" key="2">
    <source>
        <dbReference type="Pfam" id="PF10988"/>
    </source>
</evidence>
<keyword evidence="1" id="KW-0732">Signal</keyword>
<feature type="signal peptide" evidence="1">
    <location>
        <begin position="1"/>
        <end position="19"/>
    </location>
</feature>